<dbReference type="OrthoDB" id="975426at2"/>
<proteinExistence type="predicted"/>
<dbReference type="InterPro" id="IPR043781">
    <property type="entry name" value="DUF5723"/>
</dbReference>
<protein>
    <recommendedName>
        <fullName evidence="1">DUF5723 domain-containing protein</fullName>
    </recommendedName>
</protein>
<feature type="domain" description="DUF5723" evidence="1">
    <location>
        <begin position="38"/>
        <end position="429"/>
    </location>
</feature>
<evidence type="ECO:0000259" key="1">
    <source>
        <dbReference type="Pfam" id="PF18990"/>
    </source>
</evidence>
<dbReference type="AlphaFoldDB" id="A0A238WHC6"/>
<reference evidence="2 3" key="1">
    <citation type="submission" date="2017-06" db="EMBL/GenBank/DDBJ databases">
        <authorList>
            <person name="Kim H.J."/>
            <person name="Triplett B.A."/>
        </authorList>
    </citation>
    <scope>NUCLEOTIDE SEQUENCE [LARGE SCALE GENOMIC DNA]</scope>
    <source>
        <strain evidence="2 3">DSM 29150</strain>
    </source>
</reference>
<sequence length="456" mass="51418">MRTFILIIIVLFSLKSFAQNKQVLYNFAGLPQTLMLNPGAEVENKFYIGFPLFSQVSLHGGFSGFSAYDVFADDGIDINTKIDDVVNKFGKSEFFELTQQLEVISAGFGLNKTTYVSFGYYQESNALVKTPRDLIDLAYEGNTDVNRNYAISKLTARAELLGVYHVGISKKITDKWQVGGRFKLYSGVLNASSKGNKGALVTNKGVDNLYQQELENVDVLIQTSGIVLDDYDNVEPSDYIKKLFFSGNYGVGVDLGFTYHFKKQWTLSGSAQDIGFIYYTKDVESYTVKGDFKVDGFNLGFDLENPEDYWNDLKDRFEEDVVVDTLNTNYISTRPMKLNGAIDYSFGKEYDDCRFETRPGKYSNKVGVQLFSAVGSVHSYVAATLFYERWFSKHFQAKVSYTADAYSFSNLGAGISTQFGPFNLYLLADNLLYLNNLYNTKSTSIQVGINFIFYNK</sequence>
<dbReference type="EMBL" id="FZNT01000003">
    <property type="protein sequence ID" value="SNR45733.1"/>
    <property type="molecule type" value="Genomic_DNA"/>
</dbReference>
<organism evidence="2 3">
    <name type="scientific">Lutibacter agarilyticus</name>
    <dbReference type="NCBI Taxonomy" id="1109740"/>
    <lineage>
        <taxon>Bacteria</taxon>
        <taxon>Pseudomonadati</taxon>
        <taxon>Bacteroidota</taxon>
        <taxon>Flavobacteriia</taxon>
        <taxon>Flavobacteriales</taxon>
        <taxon>Flavobacteriaceae</taxon>
        <taxon>Lutibacter</taxon>
    </lineage>
</organism>
<dbReference type="RefSeq" id="WP_141119682.1">
    <property type="nucleotide sequence ID" value="NZ_FZNT01000003.1"/>
</dbReference>
<evidence type="ECO:0000313" key="3">
    <source>
        <dbReference type="Proteomes" id="UP000198384"/>
    </source>
</evidence>
<name>A0A238WHC6_9FLAO</name>
<evidence type="ECO:0000313" key="2">
    <source>
        <dbReference type="EMBL" id="SNR45733.1"/>
    </source>
</evidence>
<accession>A0A238WHC6</accession>
<gene>
    <name evidence="2" type="ORF">SAMN06265371_103204</name>
</gene>
<dbReference type="Pfam" id="PF18990">
    <property type="entry name" value="DUF5723"/>
    <property type="match status" value="1"/>
</dbReference>
<dbReference type="Proteomes" id="UP000198384">
    <property type="component" value="Unassembled WGS sequence"/>
</dbReference>
<keyword evidence="3" id="KW-1185">Reference proteome</keyword>